<dbReference type="InterPro" id="IPR036236">
    <property type="entry name" value="Znf_C2H2_sf"/>
</dbReference>
<organism evidence="10 11">
    <name type="scientific">Stylonychia lemnae</name>
    <name type="common">Ciliate</name>
    <dbReference type="NCBI Taxonomy" id="5949"/>
    <lineage>
        <taxon>Eukaryota</taxon>
        <taxon>Sar</taxon>
        <taxon>Alveolata</taxon>
        <taxon>Ciliophora</taxon>
        <taxon>Intramacronucleata</taxon>
        <taxon>Spirotrichea</taxon>
        <taxon>Stichotrichia</taxon>
        <taxon>Sporadotrichida</taxon>
        <taxon>Oxytrichidae</taxon>
        <taxon>Stylonychinae</taxon>
        <taxon>Stylonychia</taxon>
    </lineage>
</organism>
<dbReference type="FunFam" id="3.30.160.60:FF:000104">
    <property type="entry name" value="Transcriptional repressor protein YY1"/>
    <property type="match status" value="1"/>
</dbReference>
<dbReference type="OrthoDB" id="372803at2759"/>
<evidence type="ECO:0000313" key="10">
    <source>
        <dbReference type="EMBL" id="CDW86471.1"/>
    </source>
</evidence>
<dbReference type="PANTHER" id="PTHR14003">
    <property type="entry name" value="TRANSCRIPTIONAL REPRESSOR PROTEIN YY"/>
    <property type="match status" value="1"/>
</dbReference>
<evidence type="ECO:0000256" key="6">
    <source>
        <dbReference type="ARBA" id="ARBA00023125"/>
    </source>
</evidence>
<dbReference type="PROSITE" id="PS50157">
    <property type="entry name" value="ZINC_FINGER_C2H2_2"/>
    <property type="match status" value="2"/>
</dbReference>
<name>A0A078AWP8_STYLE</name>
<evidence type="ECO:0000256" key="2">
    <source>
        <dbReference type="ARBA" id="ARBA00022723"/>
    </source>
</evidence>
<dbReference type="GO" id="GO:0031519">
    <property type="term" value="C:PcG protein complex"/>
    <property type="evidence" value="ECO:0007669"/>
    <property type="project" value="TreeGrafter"/>
</dbReference>
<evidence type="ECO:0000259" key="9">
    <source>
        <dbReference type="PROSITE" id="PS50157"/>
    </source>
</evidence>
<evidence type="ECO:0000256" key="4">
    <source>
        <dbReference type="ARBA" id="ARBA00022771"/>
    </source>
</evidence>
<dbReference type="Gene3D" id="3.30.160.60">
    <property type="entry name" value="Classic Zinc Finger"/>
    <property type="match status" value="2"/>
</dbReference>
<keyword evidence="7" id="KW-0539">Nucleus</keyword>
<dbReference type="SUPFAM" id="SSF57667">
    <property type="entry name" value="beta-beta-alpha zinc fingers"/>
    <property type="match status" value="1"/>
</dbReference>
<keyword evidence="6" id="KW-0238">DNA-binding</keyword>
<protein>
    <submittedName>
        <fullName evidence="10">Transcriptional repressor protein yy1-like</fullName>
    </submittedName>
</protein>
<dbReference type="SMART" id="SM00355">
    <property type="entry name" value="ZnF_C2H2"/>
    <property type="match status" value="2"/>
</dbReference>
<keyword evidence="3" id="KW-0677">Repeat</keyword>
<dbReference type="GO" id="GO:0000978">
    <property type="term" value="F:RNA polymerase II cis-regulatory region sequence-specific DNA binding"/>
    <property type="evidence" value="ECO:0007669"/>
    <property type="project" value="TreeGrafter"/>
</dbReference>
<dbReference type="Pfam" id="PF00096">
    <property type="entry name" value="zf-C2H2"/>
    <property type="match status" value="2"/>
</dbReference>
<keyword evidence="4 8" id="KW-0863">Zinc-finger</keyword>
<accession>A0A078AWP8</accession>
<feature type="domain" description="C2H2-type" evidence="9">
    <location>
        <begin position="134"/>
        <end position="161"/>
    </location>
</feature>
<dbReference type="GO" id="GO:0005667">
    <property type="term" value="C:transcription regulator complex"/>
    <property type="evidence" value="ECO:0007669"/>
    <property type="project" value="TreeGrafter"/>
</dbReference>
<feature type="domain" description="C2H2-type" evidence="9">
    <location>
        <begin position="104"/>
        <end position="133"/>
    </location>
</feature>
<dbReference type="GO" id="GO:0000785">
    <property type="term" value="C:chromatin"/>
    <property type="evidence" value="ECO:0007669"/>
    <property type="project" value="TreeGrafter"/>
</dbReference>
<gene>
    <name evidence="10" type="primary">Contig8497.g9067</name>
    <name evidence="10" type="ORF">STYLEM_15566</name>
</gene>
<evidence type="ECO:0000256" key="3">
    <source>
        <dbReference type="ARBA" id="ARBA00022737"/>
    </source>
</evidence>
<dbReference type="Proteomes" id="UP000039865">
    <property type="component" value="Unassembled WGS sequence"/>
</dbReference>
<evidence type="ECO:0000313" key="11">
    <source>
        <dbReference type="Proteomes" id="UP000039865"/>
    </source>
</evidence>
<keyword evidence="11" id="KW-1185">Reference proteome</keyword>
<evidence type="ECO:0000256" key="5">
    <source>
        <dbReference type="ARBA" id="ARBA00022833"/>
    </source>
</evidence>
<dbReference type="InParanoid" id="A0A078AWP8"/>
<dbReference type="GO" id="GO:0000981">
    <property type="term" value="F:DNA-binding transcription factor activity, RNA polymerase II-specific"/>
    <property type="evidence" value="ECO:0007669"/>
    <property type="project" value="TreeGrafter"/>
</dbReference>
<dbReference type="AlphaFoldDB" id="A0A078AWP8"/>
<sequence length="323" mass="37793">MKVSQTTLTQMIFYINSFSVRNKAPNYLNEAQEMNTQLISLLLSQTHIKKIEKCFHFQKTSVDWNQGQTSQATCSSKRNEYRFPFSEQISSFRKHVITHGERQYLCTVNGCGKKFLDNSKLKRHQLVHTGEKPYICGLCNKKFSLDFNLKTHLRTHTGEKPYVCNYPADLNSQQRVGVHSEEHFDEFLINKDQEYLRETENKTFAIVFKPRPKCVVHKSLLELLKENQSQKEKNDSSINLISQNLNDFRKASEISDDRHYCHSTALIDHSENNIHRMSDIAPEIIKDRTISAHNCQELQYQSEQLSAQKEQNLENPQQNKYQE</sequence>
<proteinExistence type="predicted"/>
<keyword evidence="2" id="KW-0479">Metal-binding</keyword>
<reference evidence="10 11" key="1">
    <citation type="submission" date="2014-06" db="EMBL/GenBank/DDBJ databases">
        <authorList>
            <person name="Swart Estienne"/>
        </authorList>
    </citation>
    <scope>NUCLEOTIDE SEQUENCE [LARGE SCALE GENOMIC DNA]</scope>
    <source>
        <strain evidence="10 11">130c</strain>
    </source>
</reference>
<dbReference type="GO" id="GO:0008270">
    <property type="term" value="F:zinc ion binding"/>
    <property type="evidence" value="ECO:0007669"/>
    <property type="project" value="UniProtKB-KW"/>
</dbReference>
<comment type="subcellular location">
    <subcellularLocation>
        <location evidence="1">Nucleus</location>
    </subcellularLocation>
</comment>
<dbReference type="InterPro" id="IPR013087">
    <property type="entry name" value="Znf_C2H2_type"/>
</dbReference>
<evidence type="ECO:0000256" key="1">
    <source>
        <dbReference type="ARBA" id="ARBA00004123"/>
    </source>
</evidence>
<dbReference type="EMBL" id="CCKQ01014676">
    <property type="protein sequence ID" value="CDW86471.1"/>
    <property type="molecule type" value="Genomic_DNA"/>
</dbReference>
<keyword evidence="5" id="KW-0862">Zinc</keyword>
<dbReference type="PANTHER" id="PTHR14003:SF19">
    <property type="entry name" value="YY2 TRANSCRIPTION FACTOR"/>
    <property type="match status" value="1"/>
</dbReference>
<evidence type="ECO:0000256" key="8">
    <source>
        <dbReference type="PROSITE-ProRule" id="PRU00042"/>
    </source>
</evidence>
<dbReference type="FunFam" id="3.30.160.60:FF:000125">
    <property type="entry name" value="Putative zinc finger protein 143"/>
    <property type="match status" value="1"/>
</dbReference>
<dbReference type="PROSITE" id="PS00028">
    <property type="entry name" value="ZINC_FINGER_C2H2_1"/>
    <property type="match status" value="2"/>
</dbReference>
<evidence type="ECO:0000256" key="7">
    <source>
        <dbReference type="ARBA" id="ARBA00023242"/>
    </source>
</evidence>